<protein>
    <recommendedName>
        <fullName evidence="3">Alginate export domain-containing protein</fullName>
    </recommendedName>
</protein>
<organism evidence="1 2">
    <name type="scientific">Candidatus Lambdaproteobacteria bacterium RIFOXYD2_FULL_56_26</name>
    <dbReference type="NCBI Taxonomy" id="1817773"/>
    <lineage>
        <taxon>Bacteria</taxon>
        <taxon>Pseudomonadati</taxon>
        <taxon>Pseudomonadota</taxon>
        <taxon>Candidatus Lambdaproteobacteria</taxon>
    </lineage>
</organism>
<dbReference type="Proteomes" id="UP000177583">
    <property type="component" value="Unassembled WGS sequence"/>
</dbReference>
<name>A0A1F6GZB5_9PROT</name>
<evidence type="ECO:0008006" key="3">
    <source>
        <dbReference type="Google" id="ProtNLM"/>
    </source>
</evidence>
<sequence>MIQNSRAKAVWSCLFLWGGLACLWGTVVLAQESRAELPPPEPSAQETSTEDRAWDFSGEWTGFLGQTFGDQDLSFWGGRYLPKWTVDTELDGPVRFEAELIPYLAYSAQTSPTGSTDQAKSSLHRAWVRFYDENLGTRLGLQEIRFGPGKVLRSLQWFDTLDYQDPTGFSEAVEGLLVRRYFENNSNLWVWGLVNTKDQRYGQAIFSTAKDRPQWGGRMEMQAGRGEMAVSFNHSQVSLYNQQAVVPENRLGLEFHQDLGVGVWGEGAVSQRSNTGYQPATDFLGTLGLDYTFAVLGGLYVLVEQQGQKIGTSGEGFTQSRGAYSGSLPLSVQEQVRATYLESDGGQSSWQLDYRFTSDAWVFGLVGTGSYLQGETRNGLVLLAQWNH</sequence>
<comment type="caution">
    <text evidence="1">The sequence shown here is derived from an EMBL/GenBank/DDBJ whole genome shotgun (WGS) entry which is preliminary data.</text>
</comment>
<evidence type="ECO:0000313" key="2">
    <source>
        <dbReference type="Proteomes" id="UP000177583"/>
    </source>
</evidence>
<accession>A0A1F6GZB5</accession>
<dbReference type="EMBL" id="MFNF01000017">
    <property type="protein sequence ID" value="OGH03391.1"/>
    <property type="molecule type" value="Genomic_DNA"/>
</dbReference>
<evidence type="ECO:0000313" key="1">
    <source>
        <dbReference type="EMBL" id="OGH03391.1"/>
    </source>
</evidence>
<gene>
    <name evidence="1" type="ORF">A2557_02595</name>
</gene>
<dbReference type="AlphaFoldDB" id="A0A1F6GZB5"/>
<dbReference type="PROSITE" id="PS51257">
    <property type="entry name" value="PROKAR_LIPOPROTEIN"/>
    <property type="match status" value="1"/>
</dbReference>
<reference evidence="1 2" key="1">
    <citation type="journal article" date="2016" name="Nat. Commun.">
        <title>Thousands of microbial genomes shed light on interconnected biogeochemical processes in an aquifer system.</title>
        <authorList>
            <person name="Anantharaman K."/>
            <person name="Brown C.T."/>
            <person name="Hug L.A."/>
            <person name="Sharon I."/>
            <person name="Castelle C.J."/>
            <person name="Probst A.J."/>
            <person name="Thomas B.C."/>
            <person name="Singh A."/>
            <person name="Wilkins M.J."/>
            <person name="Karaoz U."/>
            <person name="Brodie E.L."/>
            <person name="Williams K.H."/>
            <person name="Hubbard S.S."/>
            <person name="Banfield J.F."/>
        </authorList>
    </citation>
    <scope>NUCLEOTIDE SEQUENCE [LARGE SCALE GENOMIC DNA]</scope>
</reference>
<proteinExistence type="predicted"/>